<dbReference type="GO" id="GO:0016740">
    <property type="term" value="F:transferase activity"/>
    <property type="evidence" value="ECO:0007669"/>
    <property type="project" value="UniProtKB-KW"/>
</dbReference>
<reference evidence="3" key="1">
    <citation type="submission" date="2021-07" db="EMBL/GenBank/DDBJ databases">
        <title>Shewanella sp. YLB-07 whole genome sequence.</title>
        <authorList>
            <person name="Yu L."/>
        </authorList>
    </citation>
    <scope>NUCLEOTIDE SEQUENCE</scope>
    <source>
        <strain evidence="3">YLB-08</strain>
    </source>
</reference>
<dbReference type="SUPFAM" id="SSF53448">
    <property type="entry name" value="Nucleotide-diphospho-sugar transferases"/>
    <property type="match status" value="1"/>
</dbReference>
<evidence type="ECO:0000259" key="2">
    <source>
        <dbReference type="Pfam" id="PF12804"/>
    </source>
</evidence>
<dbReference type="Proteomes" id="UP000316416">
    <property type="component" value="Chromosome"/>
</dbReference>
<feature type="domain" description="MobA-like NTP transferase" evidence="2">
    <location>
        <begin position="26"/>
        <end position="79"/>
    </location>
</feature>
<name>A0ABX6VBV0_9GAMM</name>
<keyword evidence="3" id="KW-0808">Transferase</keyword>
<sequence length="332" mass="36645">MLSNTIIENQTSLAQTPRTLAPLTLVIMAAGLGSRFGGDKQLASLGPNGETMLELSIMSAYRADFTKVVLVIRPELETELTSLLAKRIKPHVSADFECCFSYQTMDDLPEAARDYLVDFSHRAKPWGTAHALWSARHQVKGLMAVINADDYYGDSAFPLLAQGLRASPNDWMLVAYPLSLTLSEHGGVNRGVCLVEQGILKGVAEWTDIYSASKGIYGCCEGSHKQLEAETPVSMTCWGFSDDIFTVIESELTRFITEHGLEPKSECYLPTVVQQYIGFANNDPPAEAILTKQIQVKTAQEPWFGVTYPQDVEWVKDKLCRVLANKSDGVIE</sequence>
<evidence type="ECO:0000313" key="3">
    <source>
        <dbReference type="EMBL" id="QPG59994.1"/>
    </source>
</evidence>
<gene>
    <name evidence="3" type="ORF">FM038_023530</name>
</gene>
<accession>A0ABX6VBV0</accession>
<keyword evidence="4" id="KW-1185">Reference proteome</keyword>
<dbReference type="Pfam" id="PF12804">
    <property type="entry name" value="NTP_transf_3"/>
    <property type="match status" value="1"/>
</dbReference>
<organism evidence="3 4">
    <name type="scientific">Shewanella eurypsychrophilus</name>
    <dbReference type="NCBI Taxonomy" id="2593656"/>
    <lineage>
        <taxon>Bacteria</taxon>
        <taxon>Pseudomonadati</taxon>
        <taxon>Pseudomonadota</taxon>
        <taxon>Gammaproteobacteria</taxon>
        <taxon>Alteromonadales</taxon>
        <taxon>Shewanellaceae</taxon>
        <taxon>Shewanella</taxon>
    </lineage>
</organism>
<proteinExistence type="predicted"/>
<dbReference type="Gene3D" id="3.90.550.10">
    <property type="entry name" value="Spore Coat Polysaccharide Biosynthesis Protein SpsA, Chain A"/>
    <property type="match status" value="1"/>
</dbReference>
<evidence type="ECO:0000313" key="4">
    <source>
        <dbReference type="Proteomes" id="UP000316416"/>
    </source>
</evidence>
<dbReference type="InterPro" id="IPR029044">
    <property type="entry name" value="Nucleotide-diphossugar_trans"/>
</dbReference>
<evidence type="ECO:0000256" key="1">
    <source>
        <dbReference type="ARBA" id="ARBA00022842"/>
    </source>
</evidence>
<dbReference type="EMBL" id="CP045503">
    <property type="protein sequence ID" value="QPG59994.1"/>
    <property type="molecule type" value="Genomic_DNA"/>
</dbReference>
<dbReference type="InterPro" id="IPR025877">
    <property type="entry name" value="MobA-like_NTP_Trfase"/>
</dbReference>
<protein>
    <submittedName>
        <fullName evidence="3">NTP transferase domain-containing protein</fullName>
    </submittedName>
</protein>
<keyword evidence="1" id="KW-0460">Magnesium</keyword>